<dbReference type="SFLD" id="SFLDG00002">
    <property type="entry name" value="C1.7:_P-type_atpase_like"/>
    <property type="match status" value="1"/>
</dbReference>
<protein>
    <recommendedName>
        <fullName evidence="5">Magnesium-transporting ATPase, P-type 1</fullName>
        <ecNumber evidence="4">7.2.2.14</ecNumber>
    </recommendedName>
    <alternativeName>
        <fullName evidence="16">Mg(2+) transport ATPase, P-type 1</fullName>
    </alternativeName>
</protein>
<sequence>MLRQCSSQKGGLAAQEAAARLQKSGPNVLPSRRVTWPVVLWRQVKNPLLILLVAAAVLSLVTGDQANASIILVILLASVGLGFGNEWRAECQASALHDRVSHTVVVLRGGAPVEVSVADLVVGDVVRVGLGVVVPADLRLLSSVDLSCDESVITGESDAREKSVDPVSAGTALEELSCALMMGTVVHSGSGEAVVVATGSDCVFGHIAASLATELPQTGFQKGLSKFSMFLLYVALALTAAIFVGNAILQRPLLDALLYALAIAVGITPQLLPAVVNTSQAAGAAQLAKKDVLVKRLACVEDLGNVDILVTDKTGTLTQGHIDYCRSAPARGHDQESLELLGLLCCETDFTQPGATPVGQNEIDRALSEHVAPSVDLGGWRRLDLRPFDHVSRTSAVLNADGDGRRVQVMKGAPESVISHCKEVAQEDRDQCHALFAEGLRTIAVAVRDAGNADELPDSPPSDFTLVGYLSFLDQPKPDVEASLRRLAELGVAVKVATGDSLVVAQKVCHDLGLEVGTPLTGEDIDALSDDELYDAVHHTALLARVSPEHKARIVQTLRRHHNVAFLGDGVNDAPALHQADVGISVDTATDVAKDAADVVLLKKDLSVIVDGITGGRRTFANTIKYVMMSTSSNFGNMFSAAIASVVLPFLPMLSGQLLLNNLLYDISQLAIPTDRVDEESLRKPAHWDLKGIRRFMIMFGPVSSIFDFLTFALMLFVFHAGTTEFRAGWFVESLATQTLIVLAIRTRCIPFWRSRPSRTMVVSVSCVVCVGALIPYLPFAAELGFAPLPLPFFAALVGIVGVYLVLIEIVKWFYYRNADQAEGPVEHHDTSALPHSRVPSDVRHQRIVAGTAVRFWPKSQKGRGVRSR</sequence>
<comment type="catalytic activity">
    <reaction evidence="18">
        <text>ATP + H2O = ADP + phosphate + H(+)</text>
        <dbReference type="Rhea" id="RHEA:13065"/>
        <dbReference type="ChEBI" id="CHEBI:15377"/>
        <dbReference type="ChEBI" id="CHEBI:15378"/>
        <dbReference type="ChEBI" id="CHEBI:30616"/>
        <dbReference type="ChEBI" id="CHEBI:43474"/>
        <dbReference type="ChEBI" id="CHEBI:456216"/>
    </reaction>
</comment>
<dbReference type="InterPro" id="IPR023214">
    <property type="entry name" value="HAD_sf"/>
</dbReference>
<dbReference type="Pfam" id="PF00702">
    <property type="entry name" value="Hydrolase"/>
    <property type="match status" value="1"/>
</dbReference>
<evidence type="ECO:0000256" key="5">
    <source>
        <dbReference type="ARBA" id="ARBA00013555"/>
    </source>
</evidence>
<evidence type="ECO:0000313" key="22">
    <source>
        <dbReference type="Proteomes" id="UP000593735"/>
    </source>
</evidence>
<keyword evidence="10" id="KW-0547">Nucleotide-binding</keyword>
<dbReference type="InterPro" id="IPR023298">
    <property type="entry name" value="ATPase_P-typ_TM_dom_sf"/>
</dbReference>
<dbReference type="KEGG" id="tio:INP52_00200"/>
<evidence type="ECO:0000256" key="8">
    <source>
        <dbReference type="ARBA" id="ARBA00022553"/>
    </source>
</evidence>
<name>A0A7S7M8L4_9ACTN</name>
<evidence type="ECO:0000256" key="16">
    <source>
        <dbReference type="ARBA" id="ARBA00029806"/>
    </source>
</evidence>
<dbReference type="InterPro" id="IPR001757">
    <property type="entry name" value="P_typ_ATPase"/>
</dbReference>
<evidence type="ECO:0000256" key="12">
    <source>
        <dbReference type="ARBA" id="ARBA00022842"/>
    </source>
</evidence>
<dbReference type="SFLD" id="SFLDS00003">
    <property type="entry name" value="Haloacid_Dehalogenase"/>
    <property type="match status" value="1"/>
</dbReference>
<dbReference type="InterPro" id="IPR036412">
    <property type="entry name" value="HAD-like_sf"/>
</dbReference>
<keyword evidence="22" id="KW-1185">Reference proteome</keyword>
<evidence type="ECO:0000256" key="14">
    <source>
        <dbReference type="ARBA" id="ARBA00022989"/>
    </source>
</evidence>
<evidence type="ECO:0000259" key="20">
    <source>
        <dbReference type="SMART" id="SM00831"/>
    </source>
</evidence>
<evidence type="ECO:0000256" key="7">
    <source>
        <dbReference type="ARBA" id="ARBA00022519"/>
    </source>
</evidence>
<comment type="similarity">
    <text evidence="3">Belongs to the cation transport ATPase (P-type) (TC 3.A.3) family. Type IIIB subfamily.</text>
</comment>
<keyword evidence="6" id="KW-1003">Cell membrane</keyword>
<evidence type="ECO:0000256" key="11">
    <source>
        <dbReference type="ARBA" id="ARBA00022840"/>
    </source>
</evidence>
<evidence type="ECO:0000256" key="9">
    <source>
        <dbReference type="ARBA" id="ARBA00022692"/>
    </source>
</evidence>
<evidence type="ECO:0000256" key="2">
    <source>
        <dbReference type="ARBA" id="ARBA00004429"/>
    </source>
</evidence>
<evidence type="ECO:0000256" key="3">
    <source>
        <dbReference type="ARBA" id="ARBA00008746"/>
    </source>
</evidence>
<evidence type="ECO:0000256" key="18">
    <source>
        <dbReference type="ARBA" id="ARBA00049360"/>
    </source>
</evidence>
<dbReference type="EMBL" id="CP063767">
    <property type="protein sequence ID" value="QOY60686.1"/>
    <property type="molecule type" value="Genomic_DNA"/>
</dbReference>
<dbReference type="Gene3D" id="2.70.150.10">
    <property type="entry name" value="Calcium-transporting ATPase, cytoplasmic transduction domain A"/>
    <property type="match status" value="1"/>
</dbReference>
<accession>A0A7S7M8L4</accession>
<keyword evidence="11" id="KW-0067">ATP-binding</keyword>
<dbReference type="InterPro" id="IPR059000">
    <property type="entry name" value="ATPase_P-type_domA"/>
</dbReference>
<dbReference type="GO" id="GO:0016887">
    <property type="term" value="F:ATP hydrolysis activity"/>
    <property type="evidence" value="ECO:0007669"/>
    <property type="project" value="InterPro"/>
</dbReference>
<keyword evidence="15 19" id="KW-0472">Membrane</keyword>
<reference evidence="21 22" key="1">
    <citation type="submission" date="2020-10" db="EMBL/GenBank/DDBJ databases">
        <title>Olsenella immobilis sp.nov., isolated from the mud in a fermentation cellar used for the production of Chinese strong-flavoured liquor.</title>
        <authorList>
            <person name="Lu L."/>
        </authorList>
    </citation>
    <scope>NUCLEOTIDE SEQUENCE [LARGE SCALE GENOMIC DNA]</scope>
    <source>
        <strain evidence="21 22">LZLJ-2</strain>
    </source>
</reference>
<feature type="transmembrane region" description="Helical" evidence="19">
    <location>
        <begin position="728"/>
        <end position="749"/>
    </location>
</feature>
<dbReference type="NCBIfam" id="TIGR01494">
    <property type="entry name" value="ATPase_P-type"/>
    <property type="match status" value="2"/>
</dbReference>
<evidence type="ECO:0000256" key="15">
    <source>
        <dbReference type="ARBA" id="ARBA00023136"/>
    </source>
</evidence>
<comment type="catalytic activity">
    <reaction evidence="17">
        <text>Mg(2+)(out) + ATP + H2O = Mg(2+)(in) + ADP + phosphate + H(+)</text>
        <dbReference type="Rhea" id="RHEA:10260"/>
        <dbReference type="ChEBI" id="CHEBI:15377"/>
        <dbReference type="ChEBI" id="CHEBI:15378"/>
        <dbReference type="ChEBI" id="CHEBI:18420"/>
        <dbReference type="ChEBI" id="CHEBI:30616"/>
        <dbReference type="ChEBI" id="CHEBI:43474"/>
        <dbReference type="ChEBI" id="CHEBI:456216"/>
        <dbReference type="EC" id="7.2.2.14"/>
    </reaction>
</comment>
<comment type="function">
    <text evidence="1">Mediates magnesium influx to the cytosol.</text>
</comment>
<dbReference type="InterPro" id="IPR004014">
    <property type="entry name" value="ATPase_P-typ_cation-transptr_N"/>
</dbReference>
<organism evidence="21 22">
    <name type="scientific">Thermophilibacter immobilis</name>
    <dbReference type="NCBI Taxonomy" id="2779519"/>
    <lineage>
        <taxon>Bacteria</taxon>
        <taxon>Bacillati</taxon>
        <taxon>Actinomycetota</taxon>
        <taxon>Coriobacteriia</taxon>
        <taxon>Coriobacteriales</taxon>
        <taxon>Atopobiaceae</taxon>
        <taxon>Thermophilibacter</taxon>
    </lineage>
</organism>
<feature type="transmembrane region" description="Helical" evidence="19">
    <location>
        <begin position="638"/>
        <end position="660"/>
    </location>
</feature>
<gene>
    <name evidence="21" type="primary">mgtA</name>
    <name evidence="21" type="ORF">INP52_00200</name>
</gene>
<dbReference type="Pfam" id="PF00122">
    <property type="entry name" value="E1-E2_ATPase"/>
    <property type="match status" value="1"/>
</dbReference>
<keyword evidence="14 19" id="KW-1133">Transmembrane helix</keyword>
<keyword evidence="7" id="KW-0997">Cell inner membrane</keyword>
<dbReference type="InterPro" id="IPR023299">
    <property type="entry name" value="ATPase_P-typ_cyto_dom_N"/>
</dbReference>
<feature type="transmembrane region" description="Helical" evidence="19">
    <location>
        <begin position="786"/>
        <end position="807"/>
    </location>
</feature>
<comment type="subcellular location">
    <subcellularLocation>
        <location evidence="2">Cell inner membrane</location>
        <topology evidence="2">Multi-pass membrane protein</topology>
    </subcellularLocation>
</comment>
<evidence type="ECO:0000256" key="6">
    <source>
        <dbReference type="ARBA" id="ARBA00022475"/>
    </source>
</evidence>
<dbReference type="Proteomes" id="UP000593735">
    <property type="component" value="Chromosome"/>
</dbReference>
<dbReference type="EC" id="7.2.2.14" evidence="4"/>
<evidence type="ECO:0000256" key="4">
    <source>
        <dbReference type="ARBA" id="ARBA00012786"/>
    </source>
</evidence>
<evidence type="ECO:0000256" key="1">
    <source>
        <dbReference type="ARBA" id="ARBA00003954"/>
    </source>
</evidence>
<dbReference type="PRINTS" id="PR01836">
    <property type="entry name" value="MGATPASE"/>
</dbReference>
<dbReference type="InterPro" id="IPR018303">
    <property type="entry name" value="ATPase_P-typ_P_site"/>
</dbReference>
<dbReference type="Pfam" id="PF00689">
    <property type="entry name" value="Cation_ATPase_C"/>
    <property type="match status" value="1"/>
</dbReference>
<feature type="transmembrane region" description="Helical" evidence="19">
    <location>
        <begin position="230"/>
        <end position="249"/>
    </location>
</feature>
<dbReference type="InterPro" id="IPR006415">
    <property type="entry name" value="P-type_ATPase_IIIB"/>
</dbReference>
<feature type="transmembrane region" description="Helical" evidence="19">
    <location>
        <begin position="696"/>
        <end position="722"/>
    </location>
</feature>
<dbReference type="NCBIfam" id="TIGR01524">
    <property type="entry name" value="ATPase-IIIB_Mg"/>
    <property type="match status" value="1"/>
</dbReference>
<dbReference type="SFLD" id="SFLDF00027">
    <property type="entry name" value="p-type_atpase"/>
    <property type="match status" value="1"/>
</dbReference>
<dbReference type="InterPro" id="IPR006068">
    <property type="entry name" value="ATPase_P-typ_cation-transptr_C"/>
</dbReference>
<dbReference type="Gene3D" id="3.40.1110.10">
    <property type="entry name" value="Calcium-transporting ATPase, cytoplasmic domain N"/>
    <property type="match status" value="1"/>
</dbReference>
<evidence type="ECO:0000256" key="10">
    <source>
        <dbReference type="ARBA" id="ARBA00022741"/>
    </source>
</evidence>
<evidence type="ECO:0000256" key="17">
    <source>
        <dbReference type="ARBA" id="ARBA00047295"/>
    </source>
</evidence>
<dbReference type="GO" id="GO:0005524">
    <property type="term" value="F:ATP binding"/>
    <property type="evidence" value="ECO:0007669"/>
    <property type="project" value="UniProtKB-KW"/>
</dbReference>
<dbReference type="Gene3D" id="3.40.50.1000">
    <property type="entry name" value="HAD superfamily/HAD-like"/>
    <property type="match status" value="1"/>
</dbReference>
<dbReference type="Pfam" id="PF00690">
    <property type="entry name" value="Cation_ATPase_N"/>
    <property type="match status" value="1"/>
</dbReference>
<keyword evidence="13" id="KW-1278">Translocase</keyword>
<evidence type="ECO:0000313" key="21">
    <source>
        <dbReference type="EMBL" id="QOY60686.1"/>
    </source>
</evidence>
<keyword evidence="9 19" id="KW-0812">Transmembrane</keyword>
<keyword evidence="8" id="KW-0597">Phosphoprotein</keyword>
<dbReference type="PROSITE" id="PS00154">
    <property type="entry name" value="ATPASE_E1_E2"/>
    <property type="match status" value="1"/>
</dbReference>
<keyword evidence="12" id="KW-0460">Magnesium</keyword>
<dbReference type="InterPro" id="IPR008250">
    <property type="entry name" value="ATPase_P-typ_transduc_dom_A_sf"/>
</dbReference>
<dbReference type="AlphaFoldDB" id="A0A7S7M8L4"/>
<feature type="transmembrane region" description="Helical" evidence="19">
    <location>
        <begin position="256"/>
        <end position="276"/>
    </location>
</feature>
<dbReference type="SMART" id="SM00831">
    <property type="entry name" value="Cation_ATPase_N"/>
    <property type="match status" value="1"/>
</dbReference>
<evidence type="ECO:0000256" key="13">
    <source>
        <dbReference type="ARBA" id="ARBA00022967"/>
    </source>
</evidence>
<evidence type="ECO:0000256" key="19">
    <source>
        <dbReference type="SAM" id="Phobius"/>
    </source>
</evidence>
<feature type="domain" description="Cation-transporting P-type ATPase N-terminal" evidence="20">
    <location>
        <begin position="4"/>
        <end position="64"/>
    </location>
</feature>
<dbReference type="SUPFAM" id="SSF56784">
    <property type="entry name" value="HAD-like"/>
    <property type="match status" value="1"/>
</dbReference>
<dbReference type="GO" id="GO:0015444">
    <property type="term" value="F:P-type magnesium transporter activity"/>
    <property type="evidence" value="ECO:0007669"/>
    <property type="project" value="UniProtKB-EC"/>
</dbReference>
<dbReference type="InterPro" id="IPR044492">
    <property type="entry name" value="P_typ_ATPase_HD_dom"/>
</dbReference>
<dbReference type="RefSeq" id="WP_194371368.1">
    <property type="nucleotide sequence ID" value="NZ_CP063767.1"/>
</dbReference>
<proteinExistence type="inferred from homology"/>
<dbReference type="SUPFAM" id="SSF81665">
    <property type="entry name" value="Calcium ATPase, transmembrane domain M"/>
    <property type="match status" value="1"/>
</dbReference>
<dbReference type="GO" id="GO:0005886">
    <property type="term" value="C:plasma membrane"/>
    <property type="evidence" value="ECO:0007669"/>
    <property type="project" value="UniProtKB-SubCell"/>
</dbReference>
<dbReference type="SUPFAM" id="SSF81653">
    <property type="entry name" value="Calcium ATPase, transduction domain A"/>
    <property type="match status" value="1"/>
</dbReference>
<dbReference type="PANTHER" id="PTHR42861">
    <property type="entry name" value="CALCIUM-TRANSPORTING ATPASE"/>
    <property type="match status" value="1"/>
</dbReference>
<dbReference type="Gene3D" id="1.20.1110.10">
    <property type="entry name" value="Calcium-transporting ATPase, transmembrane domain"/>
    <property type="match status" value="1"/>
</dbReference>
<feature type="transmembrane region" description="Helical" evidence="19">
    <location>
        <begin position="761"/>
        <end position="780"/>
    </location>
</feature>